<evidence type="ECO:0008006" key="6">
    <source>
        <dbReference type="Google" id="ProtNLM"/>
    </source>
</evidence>
<dbReference type="Pfam" id="PF01424">
    <property type="entry name" value="R3H"/>
    <property type="match status" value="1"/>
</dbReference>
<dbReference type="GeneID" id="54478367"/>
<dbReference type="PANTHER" id="PTHR14195">
    <property type="entry name" value="G PATCH DOMAIN CONTAINING PROTEIN 2"/>
    <property type="match status" value="1"/>
</dbReference>
<dbReference type="AlphaFoldDB" id="A0A6A6PPC9"/>
<feature type="region of interest" description="Disordered" evidence="1">
    <location>
        <begin position="294"/>
        <end position="320"/>
    </location>
</feature>
<dbReference type="PROSITE" id="PS51061">
    <property type="entry name" value="R3H"/>
    <property type="match status" value="1"/>
</dbReference>
<evidence type="ECO:0000259" key="2">
    <source>
        <dbReference type="PROSITE" id="PS50174"/>
    </source>
</evidence>
<feature type="region of interest" description="Disordered" evidence="1">
    <location>
        <begin position="412"/>
        <end position="440"/>
    </location>
</feature>
<dbReference type="InterPro" id="IPR051189">
    <property type="entry name" value="Splicing_assoc_domain"/>
</dbReference>
<feature type="region of interest" description="Disordered" evidence="1">
    <location>
        <begin position="709"/>
        <end position="736"/>
    </location>
</feature>
<organism evidence="4 5">
    <name type="scientific">Neohortaea acidophila</name>
    <dbReference type="NCBI Taxonomy" id="245834"/>
    <lineage>
        <taxon>Eukaryota</taxon>
        <taxon>Fungi</taxon>
        <taxon>Dikarya</taxon>
        <taxon>Ascomycota</taxon>
        <taxon>Pezizomycotina</taxon>
        <taxon>Dothideomycetes</taxon>
        <taxon>Dothideomycetidae</taxon>
        <taxon>Mycosphaerellales</taxon>
        <taxon>Teratosphaeriaceae</taxon>
        <taxon>Neohortaea</taxon>
    </lineage>
</organism>
<feature type="region of interest" description="Disordered" evidence="1">
    <location>
        <begin position="1"/>
        <end position="36"/>
    </location>
</feature>
<feature type="compositionally biased region" description="Gly residues" evidence="1">
    <location>
        <begin position="893"/>
        <end position="903"/>
    </location>
</feature>
<feature type="compositionally biased region" description="Basic and acidic residues" evidence="1">
    <location>
        <begin position="412"/>
        <end position="424"/>
    </location>
</feature>
<sequence>MPKKKANGKSPRGRAGAKQKAQRGASGGGWMQSLAHMSKSMADDDYDDDTHKNFRGFAQKNAFDSSPRNPSLKLRHQVITFVSAGSNTPVDTDVEAKPELRESDVLLSVARSDEESEDEEDVAEELDDANLQTNIITDTQFQVSRLSIRGDSRGDAHDTSMDVEVMKSGEYVRPSSPPALPFVVDTVGDGNLGRGYERGGQHSAPRAASPAPSNSSEEVVLFHGRNRPNVIDDPVGAPSSGPKATHPVHNSTPAPYSPDIPAFQESTMPMAKGSADPRVQKVEPEVIWAPAPAGAWWRKKDKQRADGNSSHPDVSDDATPNEHNVAYALAQLDGEKVGTSNIGKAELKMIQRLAKITRVQAKDDASPPTKPKKVEKMKTRLQNIALLESQMSKEHVRLARLMGEGEAVRLEKAAGQRMQEKWDGRAGPSAFRSTTESDDAEDVITSLQADWKAFIREKHPTKPNPRRKRGKRKESKSNRDIIDSGEDADDIEESAYDDYMANLAAQLDETDGDGNVAIPAINVMGPSLVVDGKEVADDEILRNGHSSEEPDYILGMIGSDDGSSDTSGPIGQDLSDMSEYDSSELEERLEYTEQEQWEDEEDLRQRRRDRMTDEQLARLFAKQEELGIHGDDIVIENGEYGELSDAMDGVGDITAARAGLAEMAGLGFAGASKSNGSRRRSGRGNDTFPDASALADTVEQYGEHGFDIMDFDRPSLRPTKKGRKGRPPPELEALSDDELRETMMSTWDNDRAKKRLKKAEREDLRMQGLLGSAGKSGKADLSQKYPLGISTRQIHEELRIFLQDDGQTSRALPPMHKTDRKDLHEIAVVLSLKSKSVGSGKNRSPVLYKTSRTPAFDPLAFNRAVRASANGWLDNDRRYGGKGSKKPAKVPKGFGGGGGGGGAAGAASVRTGEVVGAGAAEIGKENFGHRLMEKMGWSKGMALGKEGEGRLMPVEQIMRAGRAGLG</sequence>
<feature type="domain" description="G-patch" evidence="2">
    <location>
        <begin position="924"/>
        <end position="966"/>
    </location>
</feature>
<accession>A0A6A6PPC9</accession>
<dbReference type="Pfam" id="PF01585">
    <property type="entry name" value="G-patch"/>
    <property type="match status" value="1"/>
</dbReference>
<dbReference type="Gene3D" id="3.30.1370.50">
    <property type="entry name" value="R3H-like domain"/>
    <property type="match status" value="1"/>
</dbReference>
<dbReference type="InterPro" id="IPR000467">
    <property type="entry name" value="G_patch_dom"/>
</dbReference>
<dbReference type="OrthoDB" id="21470at2759"/>
<feature type="region of interest" description="Disordered" evidence="1">
    <location>
        <begin position="878"/>
        <end position="903"/>
    </location>
</feature>
<feature type="region of interest" description="Disordered" evidence="1">
    <location>
        <begin position="670"/>
        <end position="692"/>
    </location>
</feature>
<dbReference type="RefSeq" id="XP_033588530.1">
    <property type="nucleotide sequence ID" value="XM_033737365.1"/>
</dbReference>
<feature type="compositionally biased region" description="Low complexity" evidence="1">
    <location>
        <begin position="203"/>
        <end position="216"/>
    </location>
</feature>
<dbReference type="EMBL" id="MU001637">
    <property type="protein sequence ID" value="KAF2481960.1"/>
    <property type="molecule type" value="Genomic_DNA"/>
</dbReference>
<feature type="compositionally biased region" description="Basic residues" evidence="1">
    <location>
        <begin position="1"/>
        <end position="21"/>
    </location>
</feature>
<dbReference type="SMART" id="SM00443">
    <property type="entry name" value="G_patch"/>
    <property type="match status" value="1"/>
</dbReference>
<feature type="domain" description="R3H" evidence="3">
    <location>
        <begin position="788"/>
        <end position="851"/>
    </location>
</feature>
<evidence type="ECO:0000259" key="3">
    <source>
        <dbReference type="PROSITE" id="PS51061"/>
    </source>
</evidence>
<proteinExistence type="predicted"/>
<evidence type="ECO:0000256" key="1">
    <source>
        <dbReference type="SAM" id="MobiDB-lite"/>
    </source>
</evidence>
<evidence type="ECO:0000313" key="4">
    <source>
        <dbReference type="EMBL" id="KAF2481960.1"/>
    </source>
</evidence>
<dbReference type="Proteomes" id="UP000799767">
    <property type="component" value="Unassembled WGS sequence"/>
</dbReference>
<dbReference type="PROSITE" id="PS50174">
    <property type="entry name" value="G_PATCH"/>
    <property type="match status" value="1"/>
</dbReference>
<evidence type="ECO:0000313" key="5">
    <source>
        <dbReference type="Proteomes" id="UP000799767"/>
    </source>
</evidence>
<feature type="compositionally biased region" description="Low complexity" evidence="1">
    <location>
        <begin position="558"/>
        <end position="568"/>
    </location>
</feature>
<dbReference type="InterPro" id="IPR001374">
    <property type="entry name" value="R3H_dom"/>
</dbReference>
<name>A0A6A6PPC9_9PEZI</name>
<feature type="region of interest" description="Disordered" evidence="1">
    <location>
        <begin position="191"/>
        <end position="216"/>
    </location>
</feature>
<dbReference type="InterPro" id="IPR036867">
    <property type="entry name" value="R3H_dom_sf"/>
</dbReference>
<feature type="region of interest" description="Disordered" evidence="1">
    <location>
        <begin position="556"/>
        <end position="579"/>
    </location>
</feature>
<dbReference type="GO" id="GO:0003676">
    <property type="term" value="F:nucleic acid binding"/>
    <property type="evidence" value="ECO:0007669"/>
    <property type="project" value="UniProtKB-UniRule"/>
</dbReference>
<reference evidence="4" key="1">
    <citation type="journal article" date="2020" name="Stud. Mycol.">
        <title>101 Dothideomycetes genomes: a test case for predicting lifestyles and emergence of pathogens.</title>
        <authorList>
            <person name="Haridas S."/>
            <person name="Albert R."/>
            <person name="Binder M."/>
            <person name="Bloem J."/>
            <person name="Labutti K."/>
            <person name="Salamov A."/>
            <person name="Andreopoulos B."/>
            <person name="Baker S."/>
            <person name="Barry K."/>
            <person name="Bills G."/>
            <person name="Bluhm B."/>
            <person name="Cannon C."/>
            <person name="Castanera R."/>
            <person name="Culley D."/>
            <person name="Daum C."/>
            <person name="Ezra D."/>
            <person name="Gonzalez J."/>
            <person name="Henrissat B."/>
            <person name="Kuo A."/>
            <person name="Liang C."/>
            <person name="Lipzen A."/>
            <person name="Lutzoni F."/>
            <person name="Magnuson J."/>
            <person name="Mondo S."/>
            <person name="Nolan M."/>
            <person name="Ohm R."/>
            <person name="Pangilinan J."/>
            <person name="Park H.-J."/>
            <person name="Ramirez L."/>
            <person name="Alfaro M."/>
            <person name="Sun H."/>
            <person name="Tritt A."/>
            <person name="Yoshinaga Y."/>
            <person name="Zwiers L.-H."/>
            <person name="Turgeon B."/>
            <person name="Goodwin S."/>
            <person name="Spatafora J."/>
            <person name="Crous P."/>
            <person name="Grigoriev I."/>
        </authorList>
    </citation>
    <scope>NUCLEOTIDE SEQUENCE</scope>
    <source>
        <strain evidence="4">CBS 113389</strain>
    </source>
</reference>
<keyword evidence="5" id="KW-1185">Reference proteome</keyword>
<feature type="region of interest" description="Disordered" evidence="1">
    <location>
        <begin position="455"/>
        <end position="490"/>
    </location>
</feature>
<dbReference type="SUPFAM" id="SSF82708">
    <property type="entry name" value="R3H domain"/>
    <property type="match status" value="1"/>
</dbReference>
<protein>
    <recommendedName>
        <fullName evidence="6">Protein SQS1</fullName>
    </recommendedName>
</protein>
<feature type="compositionally biased region" description="Basic residues" evidence="1">
    <location>
        <begin position="461"/>
        <end position="474"/>
    </location>
</feature>
<gene>
    <name evidence="4" type="ORF">BDY17DRAFT_325463</name>
</gene>